<dbReference type="EMBL" id="CAJHUC010001120">
    <property type="protein sequence ID" value="CAD7699835.1"/>
    <property type="molecule type" value="Genomic_DNA"/>
</dbReference>
<proteinExistence type="predicted"/>
<reference evidence="1" key="1">
    <citation type="submission" date="2020-12" db="EMBL/GenBank/DDBJ databases">
        <authorList>
            <person name="Iha C."/>
        </authorList>
    </citation>
    <scope>NUCLEOTIDE SEQUENCE</scope>
</reference>
<dbReference type="SUPFAM" id="SSF56784">
    <property type="entry name" value="HAD-like"/>
    <property type="match status" value="1"/>
</dbReference>
<organism evidence="1 2">
    <name type="scientific">Ostreobium quekettii</name>
    <dbReference type="NCBI Taxonomy" id="121088"/>
    <lineage>
        <taxon>Eukaryota</taxon>
        <taxon>Viridiplantae</taxon>
        <taxon>Chlorophyta</taxon>
        <taxon>core chlorophytes</taxon>
        <taxon>Ulvophyceae</taxon>
        <taxon>TCBD clade</taxon>
        <taxon>Bryopsidales</taxon>
        <taxon>Ostreobineae</taxon>
        <taxon>Ostreobiaceae</taxon>
        <taxon>Ostreobium</taxon>
    </lineage>
</organism>
<sequence length="167" mass="19082">MAKWELARDKLVELFGSTRDEWMAEDLQGWLAPNRMYDGLPEALKAAVEHKEVYIVTTKQARFTATLLQEMAGFEFPLEKIFSTTVSGQPKTEVLENLEGAHPGMNYMFIEDKLATLQKVCADSKLNRWQLLFADWGYNTLPQRNIASADSRMRLVSLQEFASMLAE</sequence>
<keyword evidence="2" id="KW-1185">Reference proteome</keyword>
<gene>
    <name evidence="1" type="ORF">OSTQU699_LOCUS5194</name>
</gene>
<dbReference type="OrthoDB" id="417952at2759"/>
<comment type="caution">
    <text evidence="1">The sequence shown here is derived from an EMBL/GenBank/DDBJ whole genome shotgun (WGS) entry which is preliminary data.</text>
</comment>
<protein>
    <submittedName>
        <fullName evidence="1">Uncharacterized protein</fullName>
    </submittedName>
</protein>
<evidence type="ECO:0000313" key="2">
    <source>
        <dbReference type="Proteomes" id="UP000708148"/>
    </source>
</evidence>
<accession>A0A8S1J115</accession>
<evidence type="ECO:0000313" key="1">
    <source>
        <dbReference type="EMBL" id="CAD7699835.1"/>
    </source>
</evidence>
<dbReference type="Proteomes" id="UP000708148">
    <property type="component" value="Unassembled WGS sequence"/>
</dbReference>
<dbReference type="InterPro" id="IPR036412">
    <property type="entry name" value="HAD-like_sf"/>
</dbReference>
<dbReference type="AlphaFoldDB" id="A0A8S1J115"/>
<name>A0A8S1J115_9CHLO</name>